<dbReference type="PROSITE" id="PS50847">
    <property type="entry name" value="GRAM_POS_ANCHORING"/>
    <property type="match status" value="1"/>
</dbReference>
<keyword evidence="3" id="KW-0964">Secreted</keyword>
<reference evidence="10 11" key="1">
    <citation type="submission" date="2021-01" db="EMBL/GenBank/DDBJ databases">
        <title>Genomic Encyclopedia of Type Strains, Phase IV (KMG-IV): sequencing the most valuable type-strain genomes for metagenomic binning, comparative biology and taxonomic classification.</title>
        <authorList>
            <person name="Goeker M."/>
        </authorList>
    </citation>
    <scope>NUCLEOTIDE SEQUENCE [LARGE SCALE GENOMIC DNA]</scope>
    <source>
        <strain evidence="10 11">DSM 27382</strain>
    </source>
</reference>
<feature type="chain" id="PRO_5047132352" evidence="8">
    <location>
        <begin position="27"/>
        <end position="1059"/>
    </location>
</feature>
<dbReference type="Gene3D" id="2.60.40.10">
    <property type="entry name" value="Immunoglobulins"/>
    <property type="match status" value="1"/>
</dbReference>
<keyword evidence="11" id="KW-1185">Reference proteome</keyword>
<dbReference type="GO" id="GO:0033904">
    <property type="term" value="F:dextranase activity"/>
    <property type="evidence" value="ECO:0007669"/>
    <property type="project" value="UniProtKB-EC"/>
</dbReference>
<dbReference type="Gene3D" id="3.20.20.80">
    <property type="entry name" value="Glycosidases"/>
    <property type="match status" value="1"/>
</dbReference>
<accession>A0ABS2PQE6</accession>
<keyword evidence="2" id="KW-0134">Cell wall</keyword>
<proteinExistence type="inferred from homology"/>
<feature type="compositionally biased region" description="Polar residues" evidence="6">
    <location>
        <begin position="134"/>
        <end position="146"/>
    </location>
</feature>
<dbReference type="SUPFAM" id="SSF51445">
    <property type="entry name" value="(Trans)glycosidases"/>
    <property type="match status" value="1"/>
</dbReference>
<dbReference type="InterPro" id="IPR017853">
    <property type="entry name" value="GH"/>
</dbReference>
<sequence length="1059" mass="117353">MENKGKFCSFLIAMLCLFLPLKVVSADEVSVQSEQINPEQGDQTQYPSDLQNQVQEMSQEELAQELETSETSQSLVEEQMIPATDADMESVSQEEPSFSAPASETQTIVNQEGVSATDVDLAASAISQEEPKVSDTTVSEASSEEVQNLNQDQYLSDPIASKASYQQGQEVTYQVQVSNETSTEQALTLSLSLAKANQVVAELQQQSPLLAVGQSYGMTMTIPAELLENNQGYLVTFGLLDSQGQLLTEKRVGLSVEEDWTVFPRYAAIAGSPASDNSLLVSNLPKYEQELNLLSSMNINSYFFYDVYHTTTDPLPDLAEFDQEWNSWSHSKVETAAVKSLVDQVHESGAKAMLYNMMAADSNPKNPTFSPGTMVYNFYDEGYGDPGQPMTYSIKGNEFQVYYNPADKDWQTYIANQMLAAMQRYGFDGWQADTIGDNRVTSLEDAGSNDLERSFMMSDTYANFLAYVKEVFGSDYYVTLNDVNGENIYKTFESPQDVLYTELWPNGRSAIKGRLQTSYGDLKARIDQAFDYTGKSLVVAAYIEEPEFDYEQDWLPLNGAARDVKEGLGFQADAALLVDAVIAASGGYHMTLSAIANPKADLSLLQTAYYPTQTLTVSDELLSKLYNYQQFITAYENLLRGGLTNDATDLVKSQTNSGNLLSTDSSGTSGNQVWTFSKSNDDVKTIQLINLMGIDADWKDQEGYANNKTPRTQSDFQVIYKLTGYSLEEAEIMAAQTYLTSPDNWLTSSVIALETTLSLAEDGTPILTIQVPRLELWDMIFIKVKQEESQTVTSLVISDKDDESRKIALVDPDIQIQEEPAQDETITDTPTSDDPQVTITDHELPQEVNENQVEEPVQDFPTQDEPVIDTPISEDPQVIITDPEPTPVITQVVEPELVQDHPASSVDMTQDPQPQEIIKSEPKKETLSEEVTKLAVNEALPANADSKSEQSSLLKVVSLTSQKEFPIFVELPKKSSKISVMVSKDFTKNTKTSETSYKANNQLEFGKALVSYDLTLSEGVWSKKQELPKTGESDEVIYQALGLLTVLVSALGLFWRSKD</sequence>
<dbReference type="Pfam" id="PF00746">
    <property type="entry name" value="Gram_pos_anchor"/>
    <property type="match status" value="1"/>
</dbReference>
<dbReference type="InterPro" id="IPR013780">
    <property type="entry name" value="Glyco_hydro_b"/>
</dbReference>
<organism evidence="10 11">
    <name type="scientific">Streptococcus loxodontisalivarius</name>
    <dbReference type="NCBI Taxonomy" id="1349415"/>
    <lineage>
        <taxon>Bacteria</taxon>
        <taxon>Bacillati</taxon>
        <taxon>Bacillota</taxon>
        <taxon>Bacilli</taxon>
        <taxon>Lactobacillales</taxon>
        <taxon>Streptococcaceae</taxon>
        <taxon>Streptococcus</taxon>
    </lineage>
</organism>
<evidence type="ECO:0000256" key="7">
    <source>
        <dbReference type="SAM" id="Phobius"/>
    </source>
</evidence>
<keyword evidence="5" id="KW-0572">Peptidoglycan-anchor</keyword>
<evidence type="ECO:0000256" key="8">
    <source>
        <dbReference type="SAM" id="SignalP"/>
    </source>
</evidence>
<dbReference type="EMBL" id="JAFBEH010000005">
    <property type="protein sequence ID" value="MBM7642131.1"/>
    <property type="molecule type" value="Genomic_DNA"/>
</dbReference>
<feature type="region of interest" description="Disordered" evidence="6">
    <location>
        <begin position="125"/>
        <end position="146"/>
    </location>
</feature>
<feature type="region of interest" description="Disordered" evidence="6">
    <location>
        <begin position="814"/>
        <end position="838"/>
    </location>
</feature>
<feature type="compositionally biased region" description="Polar residues" evidence="6">
    <location>
        <begin position="827"/>
        <end position="838"/>
    </location>
</feature>
<evidence type="ECO:0000256" key="3">
    <source>
        <dbReference type="ARBA" id="ARBA00022525"/>
    </source>
</evidence>
<dbReference type="RefSeq" id="WP_205008984.1">
    <property type="nucleotide sequence ID" value="NZ_JAFBEH010000005.1"/>
</dbReference>
<feature type="transmembrane region" description="Helical" evidence="7">
    <location>
        <begin position="1036"/>
        <end position="1055"/>
    </location>
</feature>
<feature type="domain" description="Gram-positive cocci surface proteins LPxTG" evidence="9">
    <location>
        <begin position="1027"/>
        <end position="1059"/>
    </location>
</feature>
<feature type="signal peptide" evidence="8">
    <location>
        <begin position="1"/>
        <end position="26"/>
    </location>
</feature>
<evidence type="ECO:0000313" key="11">
    <source>
        <dbReference type="Proteomes" id="UP000697472"/>
    </source>
</evidence>
<evidence type="ECO:0000256" key="5">
    <source>
        <dbReference type="ARBA" id="ARBA00023088"/>
    </source>
</evidence>
<protein>
    <submittedName>
        <fullName evidence="10">Dextranase</fullName>
        <ecNumber evidence="10">3.2.1.11</ecNumber>
    </submittedName>
</protein>
<evidence type="ECO:0000259" key="9">
    <source>
        <dbReference type="PROSITE" id="PS50847"/>
    </source>
</evidence>
<gene>
    <name evidence="10" type="ORF">JOC28_000423</name>
</gene>
<feature type="region of interest" description="Disordered" evidence="6">
    <location>
        <begin position="86"/>
        <end position="105"/>
    </location>
</feature>
<comment type="caution">
    <text evidence="10">The sequence shown here is derived from an EMBL/GenBank/DDBJ whole genome shotgun (WGS) entry which is preliminary data.</text>
</comment>
<evidence type="ECO:0000256" key="1">
    <source>
        <dbReference type="ARBA" id="ARBA00010837"/>
    </source>
</evidence>
<dbReference type="InterPro" id="IPR013783">
    <property type="entry name" value="Ig-like_fold"/>
</dbReference>
<keyword evidence="7" id="KW-0472">Membrane</keyword>
<feature type="compositionally biased region" description="Polar residues" evidence="6">
    <location>
        <begin position="90"/>
        <end position="105"/>
    </location>
</feature>
<dbReference type="NCBIfam" id="TIGR01167">
    <property type="entry name" value="LPXTG_anchor"/>
    <property type="match status" value="1"/>
</dbReference>
<dbReference type="InterPro" id="IPR019931">
    <property type="entry name" value="LPXTG_anchor"/>
</dbReference>
<keyword evidence="4 8" id="KW-0732">Signal</keyword>
<comment type="similarity">
    <text evidence="1">Belongs to the glycosyl hydrolase 66 family.</text>
</comment>
<evidence type="ECO:0000256" key="2">
    <source>
        <dbReference type="ARBA" id="ARBA00022512"/>
    </source>
</evidence>
<dbReference type="EC" id="3.2.1.11" evidence="10"/>
<dbReference type="InterPro" id="IPR025092">
    <property type="entry name" value="Glyco_hydro_66"/>
</dbReference>
<keyword evidence="7" id="KW-1133">Transmembrane helix</keyword>
<dbReference type="Proteomes" id="UP000697472">
    <property type="component" value="Unassembled WGS sequence"/>
</dbReference>
<name>A0ABS2PQE6_9STRE</name>
<evidence type="ECO:0000313" key="10">
    <source>
        <dbReference type="EMBL" id="MBM7642131.1"/>
    </source>
</evidence>
<dbReference type="Pfam" id="PF13199">
    <property type="entry name" value="Glyco_hydro_66"/>
    <property type="match status" value="1"/>
</dbReference>
<keyword evidence="10" id="KW-0326">Glycosidase</keyword>
<dbReference type="Gene3D" id="2.60.40.1180">
    <property type="entry name" value="Golgi alpha-mannosidase II"/>
    <property type="match status" value="1"/>
</dbReference>
<keyword evidence="10" id="KW-0378">Hydrolase</keyword>
<evidence type="ECO:0000256" key="6">
    <source>
        <dbReference type="SAM" id="MobiDB-lite"/>
    </source>
</evidence>
<keyword evidence="7" id="KW-0812">Transmembrane</keyword>
<dbReference type="CDD" id="cd14745">
    <property type="entry name" value="GH66"/>
    <property type="match status" value="1"/>
</dbReference>
<evidence type="ECO:0000256" key="4">
    <source>
        <dbReference type="ARBA" id="ARBA00022729"/>
    </source>
</evidence>